<proteinExistence type="inferred from homology"/>
<protein>
    <submittedName>
        <fullName evidence="5">Epididymal secretory glutathione peroxidase</fullName>
    </submittedName>
</protein>
<keyword evidence="2 5" id="KW-0575">Peroxidase</keyword>
<evidence type="ECO:0000256" key="3">
    <source>
        <dbReference type="ARBA" id="ARBA00023002"/>
    </source>
</evidence>
<feature type="chain" id="PRO_5041393990" evidence="4">
    <location>
        <begin position="26"/>
        <end position="74"/>
    </location>
</feature>
<dbReference type="InterPro" id="IPR000889">
    <property type="entry name" value="Glutathione_peroxidase"/>
</dbReference>
<evidence type="ECO:0000313" key="6">
    <source>
        <dbReference type="Proteomes" id="UP001174136"/>
    </source>
</evidence>
<keyword evidence="3" id="KW-0560">Oxidoreductase</keyword>
<dbReference type="InterPro" id="IPR036249">
    <property type="entry name" value="Thioredoxin-like_sf"/>
</dbReference>
<dbReference type="GO" id="GO:0004601">
    <property type="term" value="F:peroxidase activity"/>
    <property type="evidence" value="ECO:0007669"/>
    <property type="project" value="UniProtKB-KW"/>
</dbReference>
<reference evidence="5" key="1">
    <citation type="journal article" date="2023" name="Front. Mar. Sci.">
        <title>A new Merluccius polli reference genome to investigate the effects of global change in West African waters.</title>
        <authorList>
            <person name="Mateo J.L."/>
            <person name="Blanco-Fernandez C."/>
            <person name="Garcia-Vazquez E."/>
            <person name="Machado-Schiaffino G."/>
        </authorList>
    </citation>
    <scope>NUCLEOTIDE SEQUENCE</scope>
    <source>
        <strain evidence="5">C29</strain>
        <tissue evidence="5">Fin</tissue>
    </source>
</reference>
<dbReference type="GO" id="GO:0006979">
    <property type="term" value="P:response to oxidative stress"/>
    <property type="evidence" value="ECO:0007669"/>
    <property type="project" value="InterPro"/>
</dbReference>
<name>A0AA47N7F2_MERPO</name>
<sequence length="74" mass="8002">MGFRTPGMERILPLVLLGLLRPSMGAVFALNQPCDTDINGTMYGYEAKTLNGGRTVSLSDYAGQTVLFVNLATY</sequence>
<evidence type="ECO:0000256" key="2">
    <source>
        <dbReference type="ARBA" id="ARBA00022559"/>
    </source>
</evidence>
<feature type="signal peptide" evidence="4">
    <location>
        <begin position="1"/>
        <end position="25"/>
    </location>
</feature>
<dbReference type="SUPFAM" id="SSF52833">
    <property type="entry name" value="Thioredoxin-like"/>
    <property type="match status" value="1"/>
</dbReference>
<evidence type="ECO:0000256" key="1">
    <source>
        <dbReference type="ARBA" id="ARBA00006926"/>
    </source>
</evidence>
<organism evidence="5 6">
    <name type="scientific">Merluccius polli</name>
    <name type="common">Benguela hake</name>
    <name type="synonym">Merluccius cadenati</name>
    <dbReference type="NCBI Taxonomy" id="89951"/>
    <lineage>
        <taxon>Eukaryota</taxon>
        <taxon>Metazoa</taxon>
        <taxon>Chordata</taxon>
        <taxon>Craniata</taxon>
        <taxon>Vertebrata</taxon>
        <taxon>Euteleostomi</taxon>
        <taxon>Actinopterygii</taxon>
        <taxon>Neopterygii</taxon>
        <taxon>Teleostei</taxon>
        <taxon>Neoteleostei</taxon>
        <taxon>Acanthomorphata</taxon>
        <taxon>Zeiogadaria</taxon>
        <taxon>Gadariae</taxon>
        <taxon>Gadiformes</taxon>
        <taxon>Gadoidei</taxon>
        <taxon>Merlucciidae</taxon>
        <taxon>Merluccius</taxon>
    </lineage>
</organism>
<gene>
    <name evidence="5" type="primary">Gpx5_1</name>
    <name evidence="5" type="ORF">N1851_005060</name>
</gene>
<evidence type="ECO:0000256" key="4">
    <source>
        <dbReference type="SAM" id="SignalP"/>
    </source>
</evidence>
<dbReference type="Proteomes" id="UP001174136">
    <property type="component" value="Unassembled WGS sequence"/>
</dbReference>
<keyword evidence="6" id="KW-1185">Reference proteome</keyword>
<dbReference type="EMBL" id="JAOPHQ010000857">
    <property type="protein sequence ID" value="KAK0153265.1"/>
    <property type="molecule type" value="Genomic_DNA"/>
</dbReference>
<comment type="similarity">
    <text evidence="1">Belongs to the glutathione peroxidase family.</text>
</comment>
<dbReference type="AlphaFoldDB" id="A0AA47N7F2"/>
<dbReference type="Gene3D" id="3.40.30.10">
    <property type="entry name" value="Glutaredoxin"/>
    <property type="match status" value="1"/>
</dbReference>
<keyword evidence="4" id="KW-0732">Signal</keyword>
<dbReference type="PROSITE" id="PS51355">
    <property type="entry name" value="GLUTATHIONE_PEROXID_3"/>
    <property type="match status" value="1"/>
</dbReference>
<evidence type="ECO:0000313" key="5">
    <source>
        <dbReference type="EMBL" id="KAK0153265.1"/>
    </source>
</evidence>
<comment type="caution">
    <text evidence="5">The sequence shown here is derived from an EMBL/GenBank/DDBJ whole genome shotgun (WGS) entry which is preliminary data.</text>
</comment>
<accession>A0AA47N7F2</accession>